<keyword evidence="3" id="KW-1185">Reference proteome</keyword>
<evidence type="ECO:0000313" key="2">
    <source>
        <dbReference type="EMBL" id="EJW03506.1"/>
    </source>
</evidence>
<feature type="transmembrane region" description="Helical" evidence="1">
    <location>
        <begin position="21"/>
        <end position="38"/>
    </location>
</feature>
<evidence type="ECO:0000256" key="1">
    <source>
        <dbReference type="SAM" id="Phobius"/>
    </source>
</evidence>
<proteinExistence type="predicted"/>
<dbReference type="AlphaFoldDB" id="J9D6V3"/>
<dbReference type="InParanoid" id="J9D6V3"/>
<accession>J9D6V3</accession>
<evidence type="ECO:0008006" key="4">
    <source>
        <dbReference type="Google" id="ProtNLM"/>
    </source>
</evidence>
<dbReference type="HOGENOM" id="CLU_2250099_0_0_1"/>
<dbReference type="VEuPathDB" id="MicrosporidiaDB:EDEG_02162"/>
<keyword evidence="1" id="KW-0472">Membrane</keyword>
<dbReference type="EMBL" id="AFBI03000036">
    <property type="protein sequence ID" value="EJW03506.1"/>
    <property type="molecule type" value="Genomic_DNA"/>
</dbReference>
<reference evidence="3" key="2">
    <citation type="submission" date="2015-07" db="EMBL/GenBank/DDBJ databases">
        <title>Contrasting host-pathogen interactions and genome evolution in two generalist and specialist microsporidian pathogens of mosquitoes.</title>
        <authorList>
            <consortium name="The Broad Institute Genomics Platform"/>
            <consortium name="The Broad Institute Genome Sequencing Center for Infectious Disease"/>
            <person name="Cuomo C.A."/>
            <person name="Sanscrainte N.D."/>
            <person name="Goldberg J.M."/>
            <person name="Heiman D."/>
            <person name="Young S."/>
            <person name="Zeng Q."/>
            <person name="Becnel J.J."/>
            <person name="Birren B.W."/>
        </authorList>
    </citation>
    <scope>NUCLEOTIDE SEQUENCE [LARGE SCALE GENOMIC DNA]</scope>
    <source>
        <strain evidence="3">USNM 41457</strain>
    </source>
</reference>
<sequence length="104" mass="12700">MLHLFFRCLNFDFYFRLNFCLLIRNTSEIFILATFLFSTHRKKIIYIFYQKITNIQFIIFSVISKIVKILEMSKIFITYKMLFCNVKTCKTFQNVYCINKIAFQ</sequence>
<gene>
    <name evidence="2" type="ORF">EDEG_02162</name>
</gene>
<comment type="caution">
    <text evidence="2">The sequence shown here is derived from an EMBL/GenBank/DDBJ whole genome shotgun (WGS) entry which is preliminary data.</text>
</comment>
<organism evidence="2 3">
    <name type="scientific">Edhazardia aedis (strain USNM 41457)</name>
    <name type="common">Microsporidian parasite</name>
    <dbReference type="NCBI Taxonomy" id="1003232"/>
    <lineage>
        <taxon>Eukaryota</taxon>
        <taxon>Fungi</taxon>
        <taxon>Fungi incertae sedis</taxon>
        <taxon>Microsporidia</taxon>
        <taxon>Edhazardia</taxon>
    </lineage>
</organism>
<protein>
    <recommendedName>
        <fullName evidence="4">Transmembrane protein</fullName>
    </recommendedName>
</protein>
<keyword evidence="1" id="KW-1133">Transmembrane helix</keyword>
<keyword evidence="1" id="KW-0812">Transmembrane</keyword>
<evidence type="ECO:0000313" key="3">
    <source>
        <dbReference type="Proteomes" id="UP000003163"/>
    </source>
</evidence>
<reference evidence="2 3" key="1">
    <citation type="submission" date="2011-08" db="EMBL/GenBank/DDBJ databases">
        <authorList>
            <person name="Liu Z.J."/>
            <person name="Shi F.L."/>
            <person name="Lu J.Q."/>
            <person name="Li M."/>
            <person name="Wang Z.L."/>
        </authorList>
    </citation>
    <scope>NUCLEOTIDE SEQUENCE [LARGE SCALE GENOMIC DNA]</scope>
    <source>
        <strain evidence="2 3">USNM 41457</strain>
    </source>
</reference>
<dbReference type="Proteomes" id="UP000003163">
    <property type="component" value="Unassembled WGS sequence"/>
</dbReference>
<name>J9D6V3_EDHAE</name>